<name>Q7RMD6_PLAYO</name>
<evidence type="ECO:0000313" key="3">
    <source>
        <dbReference type="Proteomes" id="UP000008553"/>
    </source>
</evidence>
<dbReference type="EMBL" id="AABL01000614">
    <property type="protein sequence ID" value="EAA21680.1"/>
    <property type="molecule type" value="Genomic_DNA"/>
</dbReference>
<feature type="chain" id="PRO_5004294051" evidence="1">
    <location>
        <begin position="20"/>
        <end position="52"/>
    </location>
</feature>
<keyword evidence="3" id="KW-1185">Reference proteome</keyword>
<feature type="signal peptide" evidence="1">
    <location>
        <begin position="1"/>
        <end position="19"/>
    </location>
</feature>
<accession>Q7RMD6</accession>
<reference evidence="2 3" key="1">
    <citation type="journal article" date="2002" name="Nature">
        <title>Genome sequence and comparative analysis of the model rodent malaria parasite Plasmodium yoelii yoelii.</title>
        <authorList>
            <person name="Carlton J.M."/>
            <person name="Angiuoli S.V."/>
            <person name="Suh B.B."/>
            <person name="Kooij T.W."/>
            <person name="Pertea M."/>
            <person name="Silva J.C."/>
            <person name="Ermolaeva M.D."/>
            <person name="Allen J.E."/>
            <person name="Selengut J.D."/>
            <person name="Koo H.L."/>
            <person name="Peterson J.D."/>
            <person name="Pop M."/>
            <person name="Kosack D.S."/>
            <person name="Shumway M.F."/>
            <person name="Bidwell S.L."/>
            <person name="Shallom S.J."/>
            <person name="van Aken S.E."/>
            <person name="Riedmuller S.B."/>
            <person name="Feldblyum T.V."/>
            <person name="Cho J.K."/>
            <person name="Quackenbush J."/>
            <person name="Sedegah M."/>
            <person name="Shoaibi A."/>
            <person name="Cummings L.M."/>
            <person name="Florens L."/>
            <person name="Yates J.R."/>
            <person name="Raine J.D."/>
            <person name="Sinden R.E."/>
            <person name="Harris M.A."/>
            <person name="Cunningham D.A."/>
            <person name="Preiser P.R."/>
            <person name="Bergman L.W."/>
            <person name="Vaidya A.B."/>
            <person name="van Lin L.H."/>
            <person name="Janse C.J."/>
            <person name="Waters A.P."/>
            <person name="Smith H.O."/>
            <person name="White O.R."/>
            <person name="Salzberg S.L."/>
            <person name="Venter J.C."/>
            <person name="Fraser C.M."/>
            <person name="Hoffman S.L."/>
            <person name="Gardner M.J."/>
            <person name="Carucci D.J."/>
        </authorList>
    </citation>
    <scope>NUCLEOTIDE SEQUENCE [LARGE SCALE GENOMIC DNA]</scope>
    <source>
        <strain evidence="2 3">17XNL</strain>
    </source>
</reference>
<dbReference type="PaxDb" id="73239-Q7RMD6"/>
<evidence type="ECO:0000313" key="2">
    <source>
        <dbReference type="EMBL" id="EAA21680.1"/>
    </source>
</evidence>
<organism evidence="2 3">
    <name type="scientific">Plasmodium yoelii yoelii</name>
    <dbReference type="NCBI Taxonomy" id="73239"/>
    <lineage>
        <taxon>Eukaryota</taxon>
        <taxon>Sar</taxon>
        <taxon>Alveolata</taxon>
        <taxon>Apicomplexa</taxon>
        <taxon>Aconoidasida</taxon>
        <taxon>Haemosporida</taxon>
        <taxon>Plasmodiidae</taxon>
        <taxon>Plasmodium</taxon>
        <taxon>Plasmodium (Vinckeia)</taxon>
    </lineage>
</organism>
<proteinExistence type="predicted"/>
<keyword evidence="1" id="KW-0732">Signal</keyword>
<sequence>MSYIFLIFMLVFIIWMGKKLERNKHEKGLKIYGSVFKKYKIQSIINKSHPIY</sequence>
<evidence type="ECO:0000256" key="1">
    <source>
        <dbReference type="SAM" id="SignalP"/>
    </source>
</evidence>
<dbReference type="InParanoid" id="Q7RMD6"/>
<dbReference type="Proteomes" id="UP000008553">
    <property type="component" value="Unassembled WGS sequence"/>
</dbReference>
<dbReference type="AlphaFoldDB" id="Q7RMD6"/>
<comment type="caution">
    <text evidence="2">The sequence shown here is derived from an EMBL/GenBank/DDBJ whole genome shotgun (WGS) entry which is preliminary data.</text>
</comment>
<protein>
    <submittedName>
        <fullName evidence="2">Uncharacterized protein</fullName>
    </submittedName>
</protein>
<gene>
    <name evidence="2" type="ORF">PY02245</name>
</gene>